<evidence type="ECO:0000313" key="3">
    <source>
        <dbReference type="Proteomes" id="UP000664904"/>
    </source>
</evidence>
<dbReference type="AlphaFoldDB" id="A0A975DIS0"/>
<keyword evidence="3" id="KW-1185">Reference proteome</keyword>
<accession>A0A975DIS0</accession>
<proteinExistence type="predicted"/>
<keyword evidence="1" id="KW-1133">Transmembrane helix</keyword>
<organism evidence="2 3">
    <name type="scientific">Pseudoalteromonas xiamenensis</name>
    <dbReference type="NCBI Taxonomy" id="882626"/>
    <lineage>
        <taxon>Bacteria</taxon>
        <taxon>Pseudomonadati</taxon>
        <taxon>Pseudomonadota</taxon>
        <taxon>Gammaproteobacteria</taxon>
        <taxon>Alteromonadales</taxon>
        <taxon>Pseudoalteromonadaceae</taxon>
        <taxon>Pseudoalteromonas</taxon>
    </lineage>
</organism>
<keyword evidence="1" id="KW-0812">Transmembrane</keyword>
<protein>
    <submittedName>
        <fullName evidence="2">Uncharacterized protein</fullName>
    </submittedName>
</protein>
<dbReference type="RefSeq" id="WP_208844089.1">
    <property type="nucleotide sequence ID" value="NZ_CP072133.1"/>
</dbReference>
<keyword evidence="1" id="KW-0472">Membrane</keyword>
<name>A0A975DIS0_9GAMM</name>
<sequence length="75" mass="8690">MREYLFRAFAAVLILLSALVTFAEFEQIGSTFFLYMIIFFYAPLSIFILGGNALLKRFVYFNVFAKTTKENLSLK</sequence>
<gene>
    <name evidence="2" type="ORF">J5O05_06465</name>
</gene>
<dbReference type="KEGG" id="pxi:J5O05_06465"/>
<dbReference type="EMBL" id="CP072133">
    <property type="protein sequence ID" value="QTH72465.1"/>
    <property type="molecule type" value="Genomic_DNA"/>
</dbReference>
<reference evidence="2" key="1">
    <citation type="submission" date="2021-03" db="EMBL/GenBank/DDBJ databases">
        <title>Complete Genome of Pseudoalteromonas xiamenensis STKMTI.2, a new potential marine bacterium producing anti-Vibrio compounds.</title>
        <authorList>
            <person name="Handayani D.P."/>
            <person name="Isnansetyo A."/>
            <person name="Istiqomah I."/>
            <person name="Jumina J."/>
        </authorList>
    </citation>
    <scope>NUCLEOTIDE SEQUENCE</scope>
    <source>
        <strain evidence="2">STKMTI.2</strain>
    </source>
</reference>
<evidence type="ECO:0000256" key="1">
    <source>
        <dbReference type="SAM" id="Phobius"/>
    </source>
</evidence>
<feature type="transmembrane region" description="Helical" evidence="1">
    <location>
        <begin position="33"/>
        <end position="55"/>
    </location>
</feature>
<evidence type="ECO:0000313" key="2">
    <source>
        <dbReference type="EMBL" id="QTH72465.1"/>
    </source>
</evidence>
<dbReference type="Proteomes" id="UP000664904">
    <property type="component" value="Chromosome"/>
</dbReference>